<dbReference type="RefSeq" id="WP_248356929.1">
    <property type="nucleotide sequence ID" value="NZ_AP025591.1"/>
</dbReference>
<accession>A0ABM7X459</accession>
<evidence type="ECO:0000313" key="1">
    <source>
        <dbReference type="EMBL" id="BDG06586.1"/>
    </source>
</evidence>
<dbReference type="Proteomes" id="UP001162891">
    <property type="component" value="Chromosome"/>
</dbReference>
<sequence>MQKPGDVQGTITSKDVFLHSFTILRLWGPAVYLRCLRAIASRRRCTFLGVLAEER</sequence>
<evidence type="ECO:0000313" key="2">
    <source>
        <dbReference type="Proteomes" id="UP001162891"/>
    </source>
</evidence>
<protein>
    <submittedName>
        <fullName evidence="1">Uncharacterized protein</fullName>
    </submittedName>
</protein>
<reference evidence="2" key="1">
    <citation type="journal article" date="2022" name="Int. J. Syst. Evol. Microbiol.">
        <title>Anaeromyxobacter oryzae sp. nov., Anaeromyxobacter diazotrophicus sp. nov. and Anaeromyxobacter paludicola sp. nov., isolated from paddy soils.</title>
        <authorList>
            <person name="Itoh H."/>
            <person name="Xu Z."/>
            <person name="Mise K."/>
            <person name="Masuda Y."/>
            <person name="Ushijima N."/>
            <person name="Hayakawa C."/>
            <person name="Shiratori Y."/>
            <person name="Senoo K."/>
        </authorList>
    </citation>
    <scope>NUCLEOTIDE SEQUENCE [LARGE SCALE GENOMIC DNA]</scope>
    <source>
        <strain evidence="2">Red232</strain>
    </source>
</reference>
<dbReference type="EMBL" id="AP025591">
    <property type="protein sequence ID" value="BDG06586.1"/>
    <property type="molecule type" value="Genomic_DNA"/>
</dbReference>
<organism evidence="1 2">
    <name type="scientific">Anaeromyxobacter oryzae</name>
    <dbReference type="NCBI Taxonomy" id="2918170"/>
    <lineage>
        <taxon>Bacteria</taxon>
        <taxon>Pseudomonadati</taxon>
        <taxon>Myxococcota</taxon>
        <taxon>Myxococcia</taxon>
        <taxon>Myxococcales</taxon>
        <taxon>Cystobacterineae</taxon>
        <taxon>Anaeromyxobacteraceae</taxon>
        <taxon>Anaeromyxobacter</taxon>
    </lineage>
</organism>
<gene>
    <name evidence="1" type="ORF">AMOR_55820</name>
</gene>
<proteinExistence type="predicted"/>
<name>A0ABM7X459_9BACT</name>
<keyword evidence="2" id="KW-1185">Reference proteome</keyword>